<dbReference type="Proteomes" id="UP001152320">
    <property type="component" value="Chromosome 21"/>
</dbReference>
<proteinExistence type="predicted"/>
<evidence type="ECO:0000313" key="1">
    <source>
        <dbReference type="EMBL" id="KAJ8021600.1"/>
    </source>
</evidence>
<dbReference type="EMBL" id="JAIZAY010000021">
    <property type="protein sequence ID" value="KAJ8021600.1"/>
    <property type="molecule type" value="Genomic_DNA"/>
</dbReference>
<sequence>MLLPKPKYQKATLSLSKLGDIDFPSFKDDRVPLLHIQRINVNDLVEQYNNALKRTLDNHAPVIPIDLINLKRYTGDIHVDRRLHRKYERQRQKSKLEFYRQMHMYVDETKIVNNSIDEAEKNYFTSEFENADTKTISKKFNILLNRGAKIIPDHESTKDLCIDFAKFFREKVTKLTGVSQKILRRSVVLIQSFQAPLSVIFTNLN</sequence>
<name>A0A9Q0YHU7_HOLLE</name>
<evidence type="ECO:0000313" key="2">
    <source>
        <dbReference type="Proteomes" id="UP001152320"/>
    </source>
</evidence>
<comment type="caution">
    <text evidence="1">The sequence shown here is derived from an EMBL/GenBank/DDBJ whole genome shotgun (WGS) entry which is preliminary data.</text>
</comment>
<gene>
    <name evidence="1" type="ORF">HOLleu_38850</name>
</gene>
<organism evidence="1 2">
    <name type="scientific">Holothuria leucospilota</name>
    <name type="common">Black long sea cucumber</name>
    <name type="synonym">Mertensiothuria leucospilota</name>
    <dbReference type="NCBI Taxonomy" id="206669"/>
    <lineage>
        <taxon>Eukaryota</taxon>
        <taxon>Metazoa</taxon>
        <taxon>Echinodermata</taxon>
        <taxon>Eleutherozoa</taxon>
        <taxon>Echinozoa</taxon>
        <taxon>Holothuroidea</taxon>
        <taxon>Aspidochirotacea</taxon>
        <taxon>Aspidochirotida</taxon>
        <taxon>Holothuriidae</taxon>
        <taxon>Holothuria</taxon>
    </lineage>
</organism>
<protein>
    <submittedName>
        <fullName evidence="1">Uncharacterized protein</fullName>
    </submittedName>
</protein>
<reference evidence="1" key="1">
    <citation type="submission" date="2021-10" db="EMBL/GenBank/DDBJ databases">
        <title>Tropical sea cucumber genome reveals ecological adaptation and Cuvierian tubules defense mechanism.</title>
        <authorList>
            <person name="Chen T."/>
        </authorList>
    </citation>
    <scope>NUCLEOTIDE SEQUENCE</scope>
    <source>
        <strain evidence="1">Nanhai2018</strain>
        <tissue evidence="1">Muscle</tissue>
    </source>
</reference>
<dbReference type="AlphaFoldDB" id="A0A9Q0YHU7"/>
<accession>A0A9Q0YHU7</accession>
<keyword evidence="2" id="KW-1185">Reference proteome</keyword>